<reference evidence="10" key="1">
    <citation type="submission" date="2015-07" db="EMBL/GenBank/DDBJ databases">
        <title>Near-Complete Genome Sequence of the Cellulolytic Bacterium Bacteroides (Pseudobacteroides) cellulosolvens ATCC 35603.</title>
        <authorList>
            <person name="Dassa B."/>
            <person name="Utturkar S.M."/>
            <person name="Klingeman D.M."/>
            <person name="Hurt R.A."/>
            <person name="Keller M."/>
            <person name="Xu J."/>
            <person name="Reddy Y.H.K."/>
            <person name="Borovok I."/>
            <person name="Grinberg I.R."/>
            <person name="Lamed R."/>
            <person name="Zhivin O."/>
            <person name="Bayer E.A."/>
            <person name="Brown S.D."/>
        </authorList>
    </citation>
    <scope>NUCLEOTIDE SEQUENCE [LARGE SCALE GENOMIC DNA]</scope>
    <source>
        <strain evidence="10">DSM 2933</strain>
    </source>
</reference>
<dbReference type="NCBIfam" id="TIGR00185">
    <property type="entry name" value="tRNA_yibK_trmL"/>
    <property type="match status" value="1"/>
</dbReference>
<comment type="similarity">
    <text evidence="6">Belongs to the class IV-like SAM-binding methyltransferase superfamily. RNA methyltransferase TrmH family. TrmL subfamily.</text>
</comment>
<dbReference type="STRING" id="398512.Bccel_3858"/>
<keyword evidence="3 6" id="KW-0808">Transferase</keyword>
<dbReference type="GO" id="GO:0005737">
    <property type="term" value="C:cytoplasm"/>
    <property type="evidence" value="ECO:0007669"/>
    <property type="project" value="UniProtKB-SubCell"/>
</dbReference>
<keyword evidence="10" id="KW-1185">Reference proteome</keyword>
<sequence>MSINIVLVEPEIPQNTGNIVRTCAATGAKLHLVKPLGFSVEDRYLKRAGLDYWNEADICYYEYFGELREKYKDNAFYYATTKAVNVYSDISYPDESFIVFGKETKGLPEELLYKNKEYCIRIPMREGLRSLNLSNSVAVVLYEILRQGDFKGLKDQGALTQFDW</sequence>
<proteinExistence type="inferred from homology"/>
<dbReference type="HAMAP" id="MF_01885">
    <property type="entry name" value="tRNA_methyltr_TrmL"/>
    <property type="match status" value="1"/>
</dbReference>
<comment type="catalytic activity">
    <reaction evidence="6">
        <text>5-carboxymethylaminomethyluridine(34) in tRNA(Leu) + S-adenosyl-L-methionine = 5-carboxymethylaminomethyl-2'-O-methyluridine(34) in tRNA(Leu) + S-adenosyl-L-homocysteine + H(+)</text>
        <dbReference type="Rhea" id="RHEA:43088"/>
        <dbReference type="Rhea" id="RHEA-COMP:10333"/>
        <dbReference type="Rhea" id="RHEA-COMP:10334"/>
        <dbReference type="ChEBI" id="CHEBI:15378"/>
        <dbReference type="ChEBI" id="CHEBI:57856"/>
        <dbReference type="ChEBI" id="CHEBI:59789"/>
        <dbReference type="ChEBI" id="CHEBI:74508"/>
        <dbReference type="ChEBI" id="CHEBI:74511"/>
        <dbReference type="EC" id="2.1.1.207"/>
    </reaction>
</comment>
<dbReference type="GO" id="GO:0042802">
    <property type="term" value="F:identical protein binding"/>
    <property type="evidence" value="ECO:0007669"/>
    <property type="project" value="UniProtKB-ARBA"/>
</dbReference>
<gene>
    <name evidence="9" type="ORF">Bccel_3858</name>
</gene>
<comment type="caution">
    <text evidence="9">The sequence shown here is derived from an EMBL/GenBank/DDBJ whole genome shotgun (WGS) entry which is preliminary data.</text>
</comment>
<evidence type="ECO:0000256" key="6">
    <source>
        <dbReference type="HAMAP-Rule" id="MF_01885"/>
    </source>
</evidence>
<dbReference type="Gene3D" id="3.40.1280.10">
    <property type="match status" value="1"/>
</dbReference>
<dbReference type="InterPro" id="IPR029026">
    <property type="entry name" value="tRNA_m1G_MTases_N"/>
</dbReference>
<dbReference type="PATRIC" id="fig|398512.5.peg.4038"/>
<feature type="binding site" evidence="6 7">
    <location>
        <position position="122"/>
    </location>
    <ligand>
        <name>S-adenosyl-L-methionine</name>
        <dbReference type="ChEBI" id="CHEBI:59789"/>
    </ligand>
</feature>
<dbReference type="PIRSF" id="PIRSF029256">
    <property type="entry name" value="SpoU_TrmH_prd"/>
    <property type="match status" value="1"/>
</dbReference>
<comment type="caution">
    <text evidence="6">Lacks conserved residue(s) required for the propagation of feature annotation.</text>
</comment>
<dbReference type="SUPFAM" id="SSF75217">
    <property type="entry name" value="alpha/beta knot"/>
    <property type="match status" value="1"/>
</dbReference>
<comment type="subcellular location">
    <subcellularLocation>
        <location evidence="6">Cytoplasm</location>
    </subcellularLocation>
</comment>
<comment type="catalytic activity">
    <reaction evidence="6">
        <text>cytidine(34) in tRNA + S-adenosyl-L-methionine = 2'-O-methylcytidine(34) in tRNA + S-adenosyl-L-homocysteine + H(+)</text>
        <dbReference type="Rhea" id="RHEA:43084"/>
        <dbReference type="Rhea" id="RHEA-COMP:10331"/>
        <dbReference type="Rhea" id="RHEA-COMP:10332"/>
        <dbReference type="ChEBI" id="CHEBI:15378"/>
        <dbReference type="ChEBI" id="CHEBI:57856"/>
        <dbReference type="ChEBI" id="CHEBI:59789"/>
        <dbReference type="ChEBI" id="CHEBI:74495"/>
        <dbReference type="ChEBI" id="CHEBI:82748"/>
        <dbReference type="EC" id="2.1.1.207"/>
    </reaction>
</comment>
<evidence type="ECO:0000256" key="7">
    <source>
        <dbReference type="PIRSR" id="PIRSR029256-1"/>
    </source>
</evidence>
<name>A0A0L6JS83_9FIRM</name>
<evidence type="ECO:0000256" key="3">
    <source>
        <dbReference type="ARBA" id="ARBA00022679"/>
    </source>
</evidence>
<dbReference type="EC" id="2.1.1.207" evidence="6"/>
<dbReference type="CDD" id="cd18094">
    <property type="entry name" value="SpoU-like_TrmL"/>
    <property type="match status" value="1"/>
</dbReference>
<dbReference type="Proteomes" id="UP000036923">
    <property type="component" value="Unassembled WGS sequence"/>
</dbReference>
<dbReference type="FunFam" id="3.40.1280.10:FF:000002">
    <property type="entry name" value="Peptidylprolyl isomerase"/>
    <property type="match status" value="1"/>
</dbReference>
<evidence type="ECO:0000313" key="9">
    <source>
        <dbReference type="EMBL" id="KNY28584.1"/>
    </source>
</evidence>
<dbReference type="OrthoDB" id="9789043at2"/>
<dbReference type="eggNOG" id="COG0219">
    <property type="taxonomic scope" value="Bacteria"/>
</dbReference>
<comment type="function">
    <text evidence="6">Could methylate the ribose at the nucleotide 34 wobble position in tRNA.</text>
</comment>
<feature type="binding site" evidence="6 7">
    <location>
        <position position="101"/>
    </location>
    <ligand>
        <name>S-adenosyl-L-methionine</name>
        <dbReference type="ChEBI" id="CHEBI:59789"/>
    </ligand>
</feature>
<dbReference type="EMBL" id="LGTC01000001">
    <property type="protein sequence ID" value="KNY28584.1"/>
    <property type="molecule type" value="Genomic_DNA"/>
</dbReference>
<feature type="binding site" evidence="6 7">
    <location>
        <position position="130"/>
    </location>
    <ligand>
        <name>S-adenosyl-L-methionine</name>
        <dbReference type="ChEBI" id="CHEBI:59789"/>
    </ligand>
</feature>
<keyword evidence="1 6" id="KW-0963">Cytoplasm</keyword>
<dbReference type="InterPro" id="IPR001537">
    <property type="entry name" value="SpoU_MeTrfase"/>
</dbReference>
<dbReference type="GO" id="GO:0002130">
    <property type="term" value="P:wobble position ribose methylation"/>
    <property type="evidence" value="ECO:0007669"/>
    <property type="project" value="TreeGrafter"/>
</dbReference>
<evidence type="ECO:0000256" key="1">
    <source>
        <dbReference type="ARBA" id="ARBA00022490"/>
    </source>
</evidence>
<protein>
    <recommendedName>
        <fullName evidence="6">Putative tRNA (cytidine(34)-2'-O)-methyltransferase</fullName>
        <ecNumber evidence="6">2.1.1.207</ecNumber>
    </recommendedName>
    <alternativeName>
        <fullName evidence="6">tRNA (cytidine/uridine-2'-O-)-methyltransferase</fullName>
    </alternativeName>
</protein>
<dbReference type="GO" id="GO:0141098">
    <property type="term" value="F:tRNA (cytidine(34)-2'-O)-methyltransferase activity"/>
    <property type="evidence" value="ECO:0007669"/>
    <property type="project" value="RHEA"/>
</dbReference>
<evidence type="ECO:0000313" key="10">
    <source>
        <dbReference type="Proteomes" id="UP000036923"/>
    </source>
</evidence>
<dbReference type="AlphaFoldDB" id="A0A0L6JS83"/>
<dbReference type="PANTHER" id="PTHR42971:SF1">
    <property type="entry name" value="TRNA (CYTIDINE(34)-2'-O)-METHYLTRANSFERASE"/>
    <property type="match status" value="1"/>
</dbReference>
<organism evidence="9 10">
    <name type="scientific">Pseudobacteroides cellulosolvens ATCC 35603 = DSM 2933</name>
    <dbReference type="NCBI Taxonomy" id="398512"/>
    <lineage>
        <taxon>Bacteria</taxon>
        <taxon>Bacillati</taxon>
        <taxon>Bacillota</taxon>
        <taxon>Clostridia</taxon>
        <taxon>Eubacteriales</taxon>
        <taxon>Oscillospiraceae</taxon>
        <taxon>Pseudobacteroides</taxon>
    </lineage>
</organism>
<dbReference type="RefSeq" id="WP_036936672.1">
    <property type="nucleotide sequence ID" value="NZ_JQKC01000002.1"/>
</dbReference>
<feature type="domain" description="tRNA/rRNA methyltransferase SpoU type" evidence="8">
    <location>
        <begin position="3"/>
        <end position="142"/>
    </location>
</feature>
<evidence type="ECO:0000256" key="4">
    <source>
        <dbReference type="ARBA" id="ARBA00022691"/>
    </source>
</evidence>
<dbReference type="GO" id="GO:0141102">
    <property type="term" value="F:tRNA (5-carboxymethylaminomethyluridine(34)-2'-O)-methyltransferase activity"/>
    <property type="evidence" value="ECO:0007669"/>
    <property type="project" value="RHEA"/>
</dbReference>
<keyword evidence="5 6" id="KW-0819">tRNA processing</keyword>
<evidence type="ECO:0000256" key="2">
    <source>
        <dbReference type="ARBA" id="ARBA00022603"/>
    </source>
</evidence>
<dbReference type="InterPro" id="IPR029028">
    <property type="entry name" value="Alpha/beta_knot_MTases"/>
</dbReference>
<keyword evidence="2 6" id="KW-0489">Methyltransferase</keyword>
<evidence type="ECO:0000259" key="8">
    <source>
        <dbReference type="Pfam" id="PF00588"/>
    </source>
</evidence>
<dbReference type="GO" id="GO:0003723">
    <property type="term" value="F:RNA binding"/>
    <property type="evidence" value="ECO:0007669"/>
    <property type="project" value="InterPro"/>
</dbReference>
<accession>A0A0L6JS83</accession>
<dbReference type="PANTHER" id="PTHR42971">
    <property type="entry name" value="TRNA (CYTIDINE(34)-2'-O)-METHYLTRANSFERASE"/>
    <property type="match status" value="1"/>
</dbReference>
<dbReference type="Pfam" id="PF00588">
    <property type="entry name" value="SpoU_methylase"/>
    <property type="match status" value="1"/>
</dbReference>
<keyword evidence="4 6" id="KW-0949">S-adenosyl-L-methionine</keyword>
<evidence type="ECO:0000256" key="5">
    <source>
        <dbReference type="ARBA" id="ARBA00022694"/>
    </source>
</evidence>
<dbReference type="InterPro" id="IPR016914">
    <property type="entry name" value="TrmL"/>
</dbReference>